<evidence type="ECO:0000313" key="1">
    <source>
        <dbReference type="EMBL" id="MPC95561.1"/>
    </source>
</evidence>
<proteinExistence type="predicted"/>
<accession>A0A5B7JC74</accession>
<reference evidence="1 2" key="1">
    <citation type="submission" date="2019-05" db="EMBL/GenBank/DDBJ databases">
        <title>Another draft genome of Portunus trituberculatus and its Hox gene families provides insights of decapod evolution.</title>
        <authorList>
            <person name="Jeong J.-H."/>
            <person name="Song I."/>
            <person name="Kim S."/>
            <person name="Choi T."/>
            <person name="Kim D."/>
            <person name="Ryu S."/>
            <person name="Kim W."/>
        </authorList>
    </citation>
    <scope>NUCLEOTIDE SEQUENCE [LARGE SCALE GENOMIC DNA]</scope>
    <source>
        <tissue evidence="1">Muscle</tissue>
    </source>
</reference>
<protein>
    <submittedName>
        <fullName evidence="1">Uncharacterized protein</fullName>
    </submittedName>
</protein>
<evidence type="ECO:0000313" key="2">
    <source>
        <dbReference type="Proteomes" id="UP000324222"/>
    </source>
</evidence>
<name>A0A5B7JC74_PORTR</name>
<keyword evidence="2" id="KW-1185">Reference proteome</keyword>
<sequence>MKVTYITNCFKVSYFLYKSEATTVNTCSMYHHETSLPTPPCSCVGHLDVPQRPEKLATPVSKERPTTPPIHLRPARLCTQSSKCARLPLTSTGSGGLLNDCISLFRWLTKSVFCCSSIT</sequence>
<dbReference type="Proteomes" id="UP000324222">
    <property type="component" value="Unassembled WGS sequence"/>
</dbReference>
<comment type="caution">
    <text evidence="1">The sequence shown here is derived from an EMBL/GenBank/DDBJ whole genome shotgun (WGS) entry which is preliminary data.</text>
</comment>
<dbReference type="AlphaFoldDB" id="A0A5B7JC74"/>
<dbReference type="EMBL" id="VSRR010102712">
    <property type="protein sequence ID" value="MPC95561.1"/>
    <property type="molecule type" value="Genomic_DNA"/>
</dbReference>
<organism evidence="1 2">
    <name type="scientific">Portunus trituberculatus</name>
    <name type="common">Swimming crab</name>
    <name type="synonym">Neptunus trituberculatus</name>
    <dbReference type="NCBI Taxonomy" id="210409"/>
    <lineage>
        <taxon>Eukaryota</taxon>
        <taxon>Metazoa</taxon>
        <taxon>Ecdysozoa</taxon>
        <taxon>Arthropoda</taxon>
        <taxon>Crustacea</taxon>
        <taxon>Multicrustacea</taxon>
        <taxon>Malacostraca</taxon>
        <taxon>Eumalacostraca</taxon>
        <taxon>Eucarida</taxon>
        <taxon>Decapoda</taxon>
        <taxon>Pleocyemata</taxon>
        <taxon>Brachyura</taxon>
        <taxon>Eubrachyura</taxon>
        <taxon>Portunoidea</taxon>
        <taxon>Portunidae</taxon>
        <taxon>Portuninae</taxon>
        <taxon>Portunus</taxon>
    </lineage>
</organism>
<gene>
    <name evidence="1" type="ORF">E2C01_090779</name>
</gene>